<dbReference type="Proteomes" id="UP000019375">
    <property type="component" value="Unassembled WGS sequence"/>
</dbReference>
<dbReference type="SUPFAM" id="SSF53474">
    <property type="entry name" value="alpha/beta-Hydrolases"/>
    <property type="match status" value="1"/>
</dbReference>
<evidence type="ECO:0000313" key="2">
    <source>
        <dbReference type="EMBL" id="CDF89868.1"/>
    </source>
</evidence>
<dbReference type="GO" id="GO:0004061">
    <property type="term" value="F:arylformamidase activity"/>
    <property type="evidence" value="ECO:0007669"/>
    <property type="project" value="TreeGrafter"/>
</dbReference>
<protein>
    <submittedName>
        <fullName evidence="2">ZYBA0S05-03620g1_1</fullName>
    </submittedName>
</protein>
<dbReference type="EMBL" id="HG316458">
    <property type="protein sequence ID" value="CDF89868.1"/>
    <property type="molecule type" value="Genomic_DNA"/>
</dbReference>
<dbReference type="Gene3D" id="3.40.50.1820">
    <property type="entry name" value="alpha/beta hydrolase"/>
    <property type="match status" value="1"/>
</dbReference>
<dbReference type="InterPro" id="IPR050466">
    <property type="entry name" value="Carboxylest/Gibb_receptor"/>
</dbReference>
<proteinExistence type="predicted"/>
<gene>
    <name evidence="2" type="ORF">BN860_03620g</name>
</gene>
<accession>A0A8J2T7R0</accession>
<dbReference type="AlphaFoldDB" id="A0A8J2T7R0"/>
<dbReference type="OrthoDB" id="420264at2759"/>
<feature type="domain" description="Alpha/beta hydrolase fold-3" evidence="1">
    <location>
        <begin position="20"/>
        <end position="129"/>
    </location>
</feature>
<sequence>MSDVTLYHNTIEFNAGKNAVVFIHGGAWIDPSNTPDDFAPLCRQILQLDRGQSLGLYGVEYRLSPTVKHPTHLHDVVENLYRLIQDKGIDKFHLVGHSVGATLAWQVASWNEHDSFEKREQLGAIRSKLKGIWLVDGIFSVNQLLQEYPSYNYFVSQAFEPSHGFEDPSESIARVKTMQIHVVHSYQDELLSLHQTQYMCKLLQSNRLPFALYIDNLGLHNQVYSNAKLAQYIVDNIKFI</sequence>
<evidence type="ECO:0000313" key="3">
    <source>
        <dbReference type="Proteomes" id="UP000019375"/>
    </source>
</evidence>
<organism evidence="2 3">
    <name type="scientific">Zygosaccharomyces bailii (strain CLIB 213 / ATCC 58445 / CBS 680 / BCRC 21525 / NBRC 1098 / NCYC 1416 / NRRL Y-2227)</name>
    <dbReference type="NCBI Taxonomy" id="1333698"/>
    <lineage>
        <taxon>Eukaryota</taxon>
        <taxon>Fungi</taxon>
        <taxon>Dikarya</taxon>
        <taxon>Ascomycota</taxon>
        <taxon>Saccharomycotina</taxon>
        <taxon>Saccharomycetes</taxon>
        <taxon>Saccharomycetales</taxon>
        <taxon>Saccharomycetaceae</taxon>
        <taxon>Zygosaccharomyces</taxon>
    </lineage>
</organism>
<dbReference type="InterPro" id="IPR013094">
    <property type="entry name" value="AB_hydrolase_3"/>
</dbReference>
<dbReference type="Pfam" id="PF07859">
    <property type="entry name" value="Abhydrolase_3"/>
    <property type="match status" value="1"/>
</dbReference>
<name>A0A8J2T7R0_ZYGB2</name>
<dbReference type="PANTHER" id="PTHR23024:SF662">
    <property type="entry name" value="SI:DKEY-193C22.1"/>
    <property type="match status" value="1"/>
</dbReference>
<keyword evidence="3" id="KW-1185">Reference proteome</keyword>
<reference evidence="3" key="1">
    <citation type="journal article" date="2013" name="Genome Announc.">
        <title>Genome sequence of the food spoilage yeast Zygosaccharomyces bailii CLIB 213(T).</title>
        <authorList>
            <person name="Galeote V."/>
            <person name="Bigey F."/>
            <person name="Devillers H."/>
            <person name="Neuveglise C."/>
            <person name="Dequin S."/>
        </authorList>
    </citation>
    <scope>NUCLEOTIDE SEQUENCE [LARGE SCALE GENOMIC DNA]</scope>
    <source>
        <strain evidence="3">CLIB 213 / ATCC 58445 / CBS 680 / CCRC 21525 / NBRC 1098 / NCYC 1416 / NRRL Y-2227</strain>
    </source>
</reference>
<dbReference type="InterPro" id="IPR029058">
    <property type="entry name" value="AB_hydrolase_fold"/>
</dbReference>
<evidence type="ECO:0000259" key="1">
    <source>
        <dbReference type="Pfam" id="PF07859"/>
    </source>
</evidence>
<dbReference type="PANTHER" id="PTHR23024">
    <property type="entry name" value="ARYLACETAMIDE DEACETYLASE"/>
    <property type="match status" value="1"/>
</dbReference>